<organism evidence="3">
    <name type="scientific">uncultured marine thaumarchaeote KM3_24_H04</name>
    <dbReference type="NCBI Taxonomy" id="1456101"/>
    <lineage>
        <taxon>Archaea</taxon>
        <taxon>Nitrososphaerota</taxon>
        <taxon>environmental samples</taxon>
    </lineage>
</organism>
<sequence length="192" mass="21348">MISLIMAGGKGTRMDTKQEKLLLEYKKPVIMHVVDALKNSNCFSRIIAATSSNSPETEKILQQSGIEIISTSGKDFVSDLNFVLKQLDDSVFITSGDLPLLDDKIIKQIVENYNSNNVWTSIVLKNSFLDSIGIKSEYTTQNKEYAFSGISLVNASKINNLESIEESLVVIDDKRIGLNINTKDDYELLCST</sequence>
<dbReference type="GO" id="GO:0050518">
    <property type="term" value="F:2-C-methyl-D-erythritol 4-phosphate cytidylyltransferase activity"/>
    <property type="evidence" value="ECO:0007669"/>
    <property type="project" value="UniProtKB-EC"/>
</dbReference>
<dbReference type="Pfam" id="PF12804">
    <property type="entry name" value="NTP_transf_3"/>
    <property type="match status" value="1"/>
</dbReference>
<evidence type="ECO:0000256" key="1">
    <source>
        <dbReference type="ARBA" id="ARBA00022679"/>
    </source>
</evidence>
<evidence type="ECO:0000313" key="3">
    <source>
        <dbReference type="EMBL" id="AIF07780.1"/>
    </source>
</evidence>
<evidence type="ECO:0000259" key="2">
    <source>
        <dbReference type="Pfam" id="PF12804"/>
    </source>
</evidence>
<dbReference type="EC" id="2.7.7.60" evidence="3"/>
<accession>A0A075GY05</accession>
<protein>
    <submittedName>
        <fullName evidence="3">5-deoxyadenosylcobinamide phosphate nucleotidyltransferase (IspD)</fullName>
        <ecNumber evidence="3">2.7.7.60</ecNumber>
    </submittedName>
</protein>
<name>A0A075GY05_9ARCH</name>
<dbReference type="SUPFAM" id="SSF53448">
    <property type="entry name" value="Nucleotide-diphospho-sugar transferases"/>
    <property type="match status" value="1"/>
</dbReference>
<reference evidence="3" key="1">
    <citation type="journal article" date="2014" name="Genome Biol. Evol.">
        <title>Pangenome evidence for extensive interdomain horizontal transfer affecting lineage core and shell genes in uncultured planktonic thaumarchaeota and euryarchaeota.</title>
        <authorList>
            <person name="Deschamps P."/>
            <person name="Zivanovic Y."/>
            <person name="Moreira D."/>
            <person name="Rodriguez-Valera F."/>
            <person name="Lopez-Garcia P."/>
        </authorList>
    </citation>
    <scope>NUCLEOTIDE SEQUENCE</scope>
</reference>
<keyword evidence="3" id="KW-0548">Nucleotidyltransferase</keyword>
<dbReference type="Gene3D" id="3.90.550.10">
    <property type="entry name" value="Spore Coat Polysaccharide Biosynthesis Protein SpsA, Chain A"/>
    <property type="match status" value="1"/>
</dbReference>
<dbReference type="InterPro" id="IPR029044">
    <property type="entry name" value="Nucleotide-diphossugar_trans"/>
</dbReference>
<keyword evidence="1 3" id="KW-0808">Transferase</keyword>
<feature type="domain" description="MobA-like NTP transferase" evidence="2">
    <location>
        <begin position="4"/>
        <end position="117"/>
    </location>
</feature>
<proteinExistence type="predicted"/>
<dbReference type="InterPro" id="IPR025877">
    <property type="entry name" value="MobA-like_NTP_Trfase"/>
</dbReference>
<dbReference type="PANTHER" id="PTHR19136">
    <property type="entry name" value="MOLYBDENUM COFACTOR GUANYLYLTRANSFERASE"/>
    <property type="match status" value="1"/>
</dbReference>
<dbReference type="AlphaFoldDB" id="A0A075GY05"/>
<dbReference type="EMBL" id="KF900812">
    <property type="protein sequence ID" value="AIF07780.1"/>
    <property type="molecule type" value="Genomic_DNA"/>
</dbReference>
<gene>
    <name evidence="3" type="primary">ispD</name>
</gene>
<dbReference type="PANTHER" id="PTHR19136:SF86">
    <property type="entry name" value="ADENOSYLCOBINAMIDE-PHOSPHATE GUANYLYLTRANSFERASE"/>
    <property type="match status" value="1"/>
</dbReference>